<dbReference type="InterPro" id="IPR009057">
    <property type="entry name" value="Homeodomain-like_sf"/>
</dbReference>
<dbReference type="Pfam" id="PF02311">
    <property type="entry name" value="AraC_binding"/>
    <property type="match status" value="1"/>
</dbReference>
<evidence type="ECO:0000259" key="4">
    <source>
        <dbReference type="PROSITE" id="PS01124"/>
    </source>
</evidence>
<organism evidence="5 6">
    <name type="scientific">Pseudodesulfovibrio sediminis</name>
    <dbReference type="NCBI Taxonomy" id="2810563"/>
    <lineage>
        <taxon>Bacteria</taxon>
        <taxon>Pseudomonadati</taxon>
        <taxon>Thermodesulfobacteriota</taxon>
        <taxon>Desulfovibrionia</taxon>
        <taxon>Desulfovibrionales</taxon>
        <taxon>Desulfovibrionaceae</taxon>
    </lineage>
</organism>
<keyword evidence="6" id="KW-1185">Reference proteome</keyword>
<dbReference type="SUPFAM" id="SSF51215">
    <property type="entry name" value="Regulatory protein AraC"/>
    <property type="match status" value="1"/>
</dbReference>
<dbReference type="Proteomes" id="UP001053296">
    <property type="component" value="Chromosome"/>
</dbReference>
<dbReference type="PANTHER" id="PTHR46796">
    <property type="entry name" value="HTH-TYPE TRANSCRIPTIONAL ACTIVATOR RHAS-RELATED"/>
    <property type="match status" value="1"/>
</dbReference>
<keyword evidence="3" id="KW-0804">Transcription</keyword>
<name>A0ABM7P8M7_9BACT</name>
<gene>
    <name evidence="5" type="primary">altA_2</name>
    <name evidence="5" type="ORF">PSDVSF_26320</name>
</gene>
<dbReference type="EMBL" id="AP024485">
    <property type="protein sequence ID" value="BCS89390.1"/>
    <property type="molecule type" value="Genomic_DNA"/>
</dbReference>
<reference evidence="5" key="1">
    <citation type="journal article" date="2022" name="Arch. Microbiol.">
        <title>Pseudodesulfovibrio sediminis sp. nov., a mesophilic and neutrophilic sulfate-reducing bacterium isolated from sediment of a brackish lake.</title>
        <authorList>
            <person name="Takahashi A."/>
            <person name="Kojima H."/>
            <person name="Watanabe M."/>
            <person name="Fukui M."/>
        </authorList>
    </citation>
    <scope>NUCLEOTIDE SEQUENCE</scope>
    <source>
        <strain evidence="5">SF6</strain>
    </source>
</reference>
<evidence type="ECO:0000256" key="3">
    <source>
        <dbReference type="ARBA" id="ARBA00023163"/>
    </source>
</evidence>
<dbReference type="RefSeq" id="WP_229591363.1">
    <property type="nucleotide sequence ID" value="NZ_AP024485.1"/>
</dbReference>
<evidence type="ECO:0000313" key="5">
    <source>
        <dbReference type="EMBL" id="BCS89390.1"/>
    </source>
</evidence>
<accession>A0ABM7P8M7</accession>
<dbReference type="SMART" id="SM00342">
    <property type="entry name" value="HTH_ARAC"/>
    <property type="match status" value="1"/>
</dbReference>
<keyword evidence="1" id="KW-0805">Transcription regulation</keyword>
<dbReference type="Gene3D" id="2.60.120.10">
    <property type="entry name" value="Jelly Rolls"/>
    <property type="match status" value="1"/>
</dbReference>
<dbReference type="InterPro" id="IPR018060">
    <property type="entry name" value="HTH_AraC"/>
</dbReference>
<dbReference type="InterPro" id="IPR050204">
    <property type="entry name" value="AraC_XylS_family_regulators"/>
</dbReference>
<evidence type="ECO:0000256" key="2">
    <source>
        <dbReference type="ARBA" id="ARBA00023125"/>
    </source>
</evidence>
<sequence>MKTSTDLIFRTIPGLEGATLVRASGPMQALGRHSHESLTFGIVMVGRRTIQYGSESFEARPGSVIFIPPEHTHACPESDACEYVMCNIPCPLVSMLGFTTICQDHHTPIVDSPVLFGKIIRFAESVGCSTFAMECQEQLVTILAALLRENTHADEPKTTPPDHLAQAAAYLHRHPCESVRLDTLADIARLSPCRFSRCFTWAYGMPPHEYHNQLRVREAKERITKGMLLADVAAHCGFSDQSHMNRVFKKTMGMTPGVYAQAFG</sequence>
<dbReference type="Pfam" id="PF12833">
    <property type="entry name" value="HTH_18"/>
    <property type="match status" value="1"/>
</dbReference>
<feature type="domain" description="HTH araC/xylS-type" evidence="4">
    <location>
        <begin position="165"/>
        <end position="262"/>
    </location>
</feature>
<evidence type="ECO:0000313" key="6">
    <source>
        <dbReference type="Proteomes" id="UP001053296"/>
    </source>
</evidence>
<protein>
    <submittedName>
        <fullName evidence="5">AraC family transcriptional regulator</fullName>
    </submittedName>
</protein>
<dbReference type="SUPFAM" id="SSF46689">
    <property type="entry name" value="Homeodomain-like"/>
    <property type="match status" value="2"/>
</dbReference>
<keyword evidence="2" id="KW-0238">DNA-binding</keyword>
<proteinExistence type="predicted"/>
<dbReference type="InterPro" id="IPR014710">
    <property type="entry name" value="RmlC-like_jellyroll"/>
</dbReference>
<dbReference type="InterPro" id="IPR003313">
    <property type="entry name" value="AraC-bd"/>
</dbReference>
<dbReference type="InterPro" id="IPR037923">
    <property type="entry name" value="HTH-like"/>
</dbReference>
<evidence type="ECO:0000256" key="1">
    <source>
        <dbReference type="ARBA" id="ARBA00023015"/>
    </source>
</evidence>
<dbReference type="PROSITE" id="PS01124">
    <property type="entry name" value="HTH_ARAC_FAMILY_2"/>
    <property type="match status" value="1"/>
</dbReference>
<dbReference type="Gene3D" id="1.10.10.60">
    <property type="entry name" value="Homeodomain-like"/>
    <property type="match status" value="2"/>
</dbReference>